<keyword evidence="2" id="KW-0378">Hydrolase</keyword>
<dbReference type="Proteomes" id="UP000704529">
    <property type="component" value="Unassembled WGS sequence"/>
</dbReference>
<evidence type="ECO:0000313" key="2">
    <source>
        <dbReference type="EMBL" id="MBN3556714.1"/>
    </source>
</evidence>
<dbReference type="GO" id="GO:0016998">
    <property type="term" value="P:cell wall macromolecule catabolic process"/>
    <property type="evidence" value="ECO:0007669"/>
    <property type="project" value="InterPro"/>
</dbReference>
<gene>
    <name evidence="2" type="ORF">JYA60_00420</name>
</gene>
<comment type="caution">
    <text evidence="2">The sequence shown here is derived from an EMBL/GenBank/DDBJ whole genome shotgun (WGS) entry which is preliminary data.</text>
</comment>
<dbReference type="Gene3D" id="1.10.530.10">
    <property type="match status" value="1"/>
</dbReference>
<dbReference type="AlphaFoldDB" id="A0AA40ZW46"/>
<dbReference type="SUPFAM" id="SSF53955">
    <property type="entry name" value="Lysozyme-like"/>
    <property type="match status" value="1"/>
</dbReference>
<dbReference type="InterPro" id="IPR000726">
    <property type="entry name" value="Glyco_hydro_19_cat"/>
</dbReference>
<accession>A0AA40ZW46</accession>
<dbReference type="GO" id="GO:0006032">
    <property type="term" value="P:chitin catabolic process"/>
    <property type="evidence" value="ECO:0007669"/>
    <property type="project" value="InterPro"/>
</dbReference>
<name>A0AA40ZW46_9SPHN</name>
<dbReference type="EMBL" id="JAFHKU010000054">
    <property type="protein sequence ID" value="MBN3556714.1"/>
    <property type="molecule type" value="Genomic_DNA"/>
</dbReference>
<dbReference type="GO" id="GO:0004568">
    <property type="term" value="F:chitinase activity"/>
    <property type="evidence" value="ECO:0007669"/>
    <property type="project" value="InterPro"/>
</dbReference>
<proteinExistence type="predicted"/>
<dbReference type="PANTHER" id="PTHR34408">
    <property type="entry name" value="FAMILY PROTEIN, PUTATIVE-RELATED"/>
    <property type="match status" value="1"/>
</dbReference>
<evidence type="ECO:0000313" key="3">
    <source>
        <dbReference type="Proteomes" id="UP000704529"/>
    </source>
</evidence>
<dbReference type="Pfam" id="PF00182">
    <property type="entry name" value="Glyco_hydro_19"/>
    <property type="match status" value="1"/>
</dbReference>
<organism evidence="2 3">
    <name type="scientific">Sphingomonas yabuuchiae</name>
    <dbReference type="NCBI Taxonomy" id="172044"/>
    <lineage>
        <taxon>Bacteria</taxon>
        <taxon>Pseudomonadati</taxon>
        <taxon>Pseudomonadota</taxon>
        <taxon>Alphaproteobacteria</taxon>
        <taxon>Sphingomonadales</taxon>
        <taxon>Sphingomonadaceae</taxon>
        <taxon>Sphingomonas</taxon>
    </lineage>
</organism>
<dbReference type="InterPro" id="IPR023346">
    <property type="entry name" value="Lysozyme-like_dom_sf"/>
</dbReference>
<evidence type="ECO:0000259" key="1">
    <source>
        <dbReference type="Pfam" id="PF00182"/>
    </source>
</evidence>
<sequence length="195" mass="20874">MDVALVQRRLGVRADGAFGPVTLTALVRKLGAPAATAAGLGAGVSALEGAIILDAPLRLAHFLAQAGHESAGFTRMYEIWGPTPAQRRYEGRADLGNVKAGDGFRYRGRGILQITGRDNYRRFGKLIGVDIESQPDRAAEPAIAIALACAYWTSRRINAAADRDDIEAVTKLINGGLNGINDRLQRLERAKAILL</sequence>
<feature type="domain" description="Glycoside hydrolase family 19 catalytic" evidence="1">
    <location>
        <begin position="59"/>
        <end position="154"/>
    </location>
</feature>
<dbReference type="InterPro" id="IPR052354">
    <property type="entry name" value="Cell_Wall_Dynamics_Protein"/>
</dbReference>
<reference evidence="2" key="1">
    <citation type="submission" date="2021-01" db="EMBL/GenBank/DDBJ databases">
        <title>Genome Sequencing of Type Strains.</title>
        <authorList>
            <person name="Lemaire J.F."/>
            <person name="Inderbitzin P."/>
            <person name="Collins S.B."/>
            <person name="Wespe N."/>
            <person name="Knight-Connoni V."/>
        </authorList>
    </citation>
    <scope>NUCLEOTIDE SEQUENCE</scope>
    <source>
        <strain evidence="2">DSM 14562</strain>
    </source>
</reference>
<protein>
    <submittedName>
        <fullName evidence="2">Glycoside hydrolase family 19 protein</fullName>
    </submittedName>
</protein>
<dbReference type="RefSeq" id="WP_184107185.1">
    <property type="nucleotide sequence ID" value="NZ_JBHSVJ010000001.1"/>
</dbReference>
<dbReference type="PANTHER" id="PTHR34408:SF1">
    <property type="entry name" value="GLYCOSYL HYDROLASE FAMILY 19 DOMAIN-CONTAINING PROTEIN HI_1415"/>
    <property type="match status" value="1"/>
</dbReference>